<evidence type="ECO:0008006" key="3">
    <source>
        <dbReference type="Google" id="ProtNLM"/>
    </source>
</evidence>
<gene>
    <name evidence="1" type="ORF">LMG31506_02961</name>
</gene>
<sequence length="619" mass="67232">MSIIDAKACTQLDGVAVTQLAPAKAVMVVGDVSMTSAANKAPADTPDAPAVASMTIPDMGSFTVLATTQINTKVHQPCAKWQYTPQGDGHDRARSALAWLDPQDWKSLAMPAKAAKLPQADFLAWSATGGVSEKEALSTWSKPSGGTGTYALYVRASDNGWPDPGKETPEQQAEAKKAARAAKKLLAAQQSAASAIPCPAPFPGPMEKLVELSLRYQNRQQPELTTAASLAAMSACLHGRWALTDRLRGNLYVIGLADSGSGKDAPLDLVKMLVRIAGGHAISNVGSGQGLEESLRHNPERRVSLVVDEVAHMIGAISNPNAADYQTGAEKRLLELFSASRSYVTTRVLADTTKPSEILLHPFVTLFGTTTREKMCGISSSVIDTGLLGRCLIVQGRDFPTLELYPQQGNLYGELEEALGAIAKSVYDFGPTMLKMEDGVNAVELSPEARDLELKAKVEHDDLARKADKVRRVLLSRAVEMAKRIALVLAAWDQVQVVTATHLDWALRFVRYSHICLLAFVDTMTDSAVIKNARKIEALMRDAVEGRKPFGDLRYKQFNHIAEDEERVFHSALLHKSKLDADRFKRSIAHLESAGVILIEERERTGPGRGSEIFYRLVD</sequence>
<evidence type="ECO:0000313" key="1">
    <source>
        <dbReference type="EMBL" id="CAG2144230.1"/>
    </source>
</evidence>
<dbReference type="Pfam" id="PF13148">
    <property type="entry name" value="DUF3987"/>
    <property type="match status" value="1"/>
</dbReference>
<comment type="caution">
    <text evidence="1">The sequence shown here is derived from an EMBL/GenBank/DDBJ whole genome shotgun (WGS) entry which is preliminary data.</text>
</comment>
<proteinExistence type="predicted"/>
<keyword evidence="2" id="KW-1185">Reference proteome</keyword>
<protein>
    <recommendedName>
        <fullName evidence="3">DUF3987 domain-containing protein</fullName>
    </recommendedName>
</protein>
<accession>A0A916IUH4</accession>
<name>A0A916IUH4_9BURK</name>
<dbReference type="RefSeq" id="WP_211947922.1">
    <property type="nucleotide sequence ID" value="NZ_CAJPUY010000010.1"/>
</dbReference>
<dbReference type="AlphaFoldDB" id="A0A916IUH4"/>
<evidence type="ECO:0000313" key="2">
    <source>
        <dbReference type="Proteomes" id="UP000672934"/>
    </source>
</evidence>
<dbReference type="Proteomes" id="UP000672934">
    <property type="component" value="Unassembled WGS sequence"/>
</dbReference>
<organism evidence="1 2">
    <name type="scientific">Cupriavidus yeoncheonensis</name>
    <dbReference type="NCBI Taxonomy" id="1462994"/>
    <lineage>
        <taxon>Bacteria</taxon>
        <taxon>Pseudomonadati</taxon>
        <taxon>Pseudomonadota</taxon>
        <taxon>Betaproteobacteria</taxon>
        <taxon>Burkholderiales</taxon>
        <taxon>Burkholderiaceae</taxon>
        <taxon>Cupriavidus</taxon>
    </lineage>
</organism>
<dbReference type="InterPro" id="IPR025048">
    <property type="entry name" value="DUF3987"/>
</dbReference>
<dbReference type="EMBL" id="CAJPUY010000010">
    <property type="protein sequence ID" value="CAG2144230.1"/>
    <property type="molecule type" value="Genomic_DNA"/>
</dbReference>
<reference evidence="1" key="1">
    <citation type="submission" date="2021-03" db="EMBL/GenBank/DDBJ databases">
        <authorList>
            <person name="Peeters C."/>
        </authorList>
    </citation>
    <scope>NUCLEOTIDE SEQUENCE</scope>
    <source>
        <strain evidence="1">LMG 31506</strain>
    </source>
</reference>